<organism evidence="5">
    <name type="scientific">Thermofilum pendens</name>
    <dbReference type="NCBI Taxonomy" id="2269"/>
    <lineage>
        <taxon>Archaea</taxon>
        <taxon>Thermoproteota</taxon>
        <taxon>Thermoprotei</taxon>
        <taxon>Thermofilales</taxon>
        <taxon>Thermofilaceae</taxon>
        <taxon>Thermofilum</taxon>
    </lineage>
</organism>
<keyword evidence="1" id="KW-0479">Metal-binding</keyword>
<dbReference type="CDD" id="cd01335">
    <property type="entry name" value="Radical_SAM"/>
    <property type="match status" value="1"/>
</dbReference>
<reference evidence="5" key="1">
    <citation type="journal article" date="2020" name="mSystems">
        <title>Genome- and Community-Level Interaction Insights into Carbon Utilization and Element Cycling Functions of Hydrothermarchaeota in Hydrothermal Sediment.</title>
        <authorList>
            <person name="Zhou Z."/>
            <person name="Liu Y."/>
            <person name="Xu W."/>
            <person name="Pan J."/>
            <person name="Luo Z.H."/>
            <person name="Li M."/>
        </authorList>
    </citation>
    <scope>NUCLEOTIDE SEQUENCE [LARGE SCALE GENOMIC DNA]</scope>
    <source>
        <strain evidence="5">SpSt-8</strain>
    </source>
</reference>
<dbReference type="GO" id="GO:0046872">
    <property type="term" value="F:metal ion binding"/>
    <property type="evidence" value="ECO:0007669"/>
    <property type="project" value="UniProtKB-KW"/>
</dbReference>
<name>A0A7C3SLU7_THEPE</name>
<keyword evidence="3" id="KW-0411">Iron-sulfur</keyword>
<dbReference type="SFLD" id="SFLDG01084">
    <property type="entry name" value="Uncharacterised_Radical_SAM_Su"/>
    <property type="match status" value="1"/>
</dbReference>
<dbReference type="AlphaFoldDB" id="A0A7C3SLU7"/>
<accession>A0A7C3SLU7</accession>
<dbReference type="PANTHER" id="PTHR43432:SF6">
    <property type="entry name" value="RADICAL SAM CORE DOMAIN-CONTAINING PROTEIN"/>
    <property type="match status" value="1"/>
</dbReference>
<evidence type="ECO:0000259" key="4">
    <source>
        <dbReference type="Pfam" id="PF04055"/>
    </source>
</evidence>
<evidence type="ECO:0000256" key="2">
    <source>
        <dbReference type="ARBA" id="ARBA00023004"/>
    </source>
</evidence>
<dbReference type="InterPro" id="IPR007197">
    <property type="entry name" value="rSAM"/>
</dbReference>
<feature type="domain" description="Radical SAM core" evidence="4">
    <location>
        <begin position="25"/>
        <end position="192"/>
    </location>
</feature>
<protein>
    <submittedName>
        <fullName evidence="5">Radical SAM protein</fullName>
    </submittedName>
</protein>
<dbReference type="GO" id="GO:0003824">
    <property type="term" value="F:catalytic activity"/>
    <property type="evidence" value="ECO:0007669"/>
    <property type="project" value="InterPro"/>
</dbReference>
<evidence type="ECO:0000256" key="1">
    <source>
        <dbReference type="ARBA" id="ARBA00022723"/>
    </source>
</evidence>
<proteinExistence type="predicted"/>
<dbReference type="PANTHER" id="PTHR43432">
    <property type="entry name" value="SLR0285 PROTEIN"/>
    <property type="match status" value="1"/>
</dbReference>
<evidence type="ECO:0000256" key="3">
    <source>
        <dbReference type="ARBA" id="ARBA00023014"/>
    </source>
</evidence>
<sequence length="274" mass="30957">MVRYVRVRVKSALSRSGLYDLDYAYNPYGGCAHACRYCYARYYTPFREAAERWGEVVFIKENINEALAREVERLRHGTVGVSTTTDPYQPVEAEERLVRAGLEILLSHGFRVSIQTKSPLVVRDLDVLVRFKHLADVGFTITTLDRAVAELLEPGAPPPSSRADALRRVASEGVETWVFLGPILKGVNDSRESIEEVASLAFETGSRLYYDFLHLKPGLEAHLAPVLEEYREAASTSPSWRRRVSETVENVCRRLGVECVPAFPKRDQAQRQLL</sequence>
<keyword evidence="2" id="KW-0408">Iron</keyword>
<gene>
    <name evidence="5" type="ORF">ENV88_06520</name>
</gene>
<evidence type="ECO:0000313" key="5">
    <source>
        <dbReference type="EMBL" id="HGB25656.1"/>
    </source>
</evidence>
<comment type="caution">
    <text evidence="5">The sequence shown here is derived from an EMBL/GenBank/DDBJ whole genome shotgun (WGS) entry which is preliminary data.</text>
</comment>
<dbReference type="SFLD" id="SFLDS00029">
    <property type="entry name" value="Radical_SAM"/>
    <property type="match status" value="1"/>
</dbReference>
<dbReference type="EMBL" id="DTIB01000107">
    <property type="protein sequence ID" value="HGB25656.1"/>
    <property type="molecule type" value="Genomic_DNA"/>
</dbReference>
<dbReference type="InterPro" id="IPR040086">
    <property type="entry name" value="MJ0683-like"/>
</dbReference>
<dbReference type="InterPro" id="IPR058240">
    <property type="entry name" value="rSAM_sf"/>
</dbReference>
<dbReference type="Pfam" id="PF04055">
    <property type="entry name" value="Radical_SAM"/>
    <property type="match status" value="1"/>
</dbReference>
<dbReference type="Gene3D" id="3.80.30.30">
    <property type="match status" value="1"/>
</dbReference>
<dbReference type="SUPFAM" id="SSF102114">
    <property type="entry name" value="Radical SAM enzymes"/>
    <property type="match status" value="1"/>
</dbReference>
<dbReference type="GO" id="GO:0051536">
    <property type="term" value="F:iron-sulfur cluster binding"/>
    <property type="evidence" value="ECO:0007669"/>
    <property type="project" value="UniProtKB-KW"/>
</dbReference>